<reference evidence="1" key="1">
    <citation type="submission" date="2022-11" db="EMBL/GenBank/DDBJ databases">
        <title>Complete genome sequence of Veillonella rogosae KCOM 3468 isolated from human Subgingival dental plaque of Chronic peridontitis Lesion.</title>
        <authorList>
            <person name="Park S.-N."/>
            <person name="Lim Y.K."/>
            <person name="Kook J.-K."/>
        </authorList>
    </citation>
    <scope>NUCLEOTIDE SEQUENCE</scope>
    <source>
        <strain evidence="1">KCOM 3468</strain>
    </source>
</reference>
<dbReference type="Proteomes" id="UP001164244">
    <property type="component" value="Chromosome"/>
</dbReference>
<proteinExistence type="predicted"/>
<dbReference type="AlphaFoldDB" id="A0AA46X2A0"/>
<accession>A0AA46X2A0</accession>
<evidence type="ECO:0000313" key="1">
    <source>
        <dbReference type="EMBL" id="UZG50302.1"/>
    </source>
</evidence>
<protein>
    <submittedName>
        <fullName evidence="1">Nucleoid-associated protein</fullName>
    </submittedName>
</protein>
<gene>
    <name evidence="1" type="ORF">OKW85_06210</name>
</gene>
<sequence>MQINKAVLEIFDFTSSLAVYSEHELKVGDQAIQDYIANHVAKAFKDPGARTGTLHDASPFGKQLVEYKKGDLKFIDLSKNLGESLFTYMQQATDSVVIDTIICEAVTDTTYICILLCQAHDAFTHQLFSEDDGSLATELVSHKAVLPMPSQKLRAFASINLHDFSVRIFEPKGEFDGEVSYILADKVLQLGTNQSSRDTVKKVKAIVDKVAQAHESDGVVELTTAKSMIAKNAEVSDTVDPVRIVEEVFKANPIQQEAAKKELADADMMRPLPVNREFATKVGEHHKIKTDTGIEISFPVEYMKNREFIEIKTNDDGTLRIELKNINKIMNK</sequence>
<dbReference type="RefSeq" id="WP_265137494.1">
    <property type="nucleotide sequence ID" value="NZ_CP110418.1"/>
</dbReference>
<dbReference type="EMBL" id="CP110418">
    <property type="protein sequence ID" value="UZG50302.1"/>
    <property type="molecule type" value="Genomic_DNA"/>
</dbReference>
<organism evidence="1 2">
    <name type="scientific">Veillonella rogosae</name>
    <dbReference type="NCBI Taxonomy" id="423477"/>
    <lineage>
        <taxon>Bacteria</taxon>
        <taxon>Bacillati</taxon>
        <taxon>Bacillota</taxon>
        <taxon>Negativicutes</taxon>
        <taxon>Veillonellales</taxon>
        <taxon>Veillonellaceae</taxon>
        <taxon>Veillonella</taxon>
    </lineage>
</organism>
<dbReference type="KEGG" id="vrg:OKW85_06210"/>
<evidence type="ECO:0000313" key="2">
    <source>
        <dbReference type="Proteomes" id="UP001164244"/>
    </source>
</evidence>
<name>A0AA46X2A0_9FIRM</name>